<dbReference type="Proteomes" id="UP001239111">
    <property type="component" value="Chromosome 4"/>
</dbReference>
<keyword evidence="2" id="KW-1185">Reference proteome</keyword>
<evidence type="ECO:0000313" key="2">
    <source>
        <dbReference type="Proteomes" id="UP001239111"/>
    </source>
</evidence>
<evidence type="ECO:0000313" key="1">
    <source>
        <dbReference type="EMBL" id="KAJ8666358.1"/>
    </source>
</evidence>
<protein>
    <submittedName>
        <fullName evidence="1">Uncharacterized protein</fullName>
    </submittedName>
</protein>
<organism evidence="1 2">
    <name type="scientific">Eretmocerus hayati</name>
    <dbReference type="NCBI Taxonomy" id="131215"/>
    <lineage>
        <taxon>Eukaryota</taxon>
        <taxon>Metazoa</taxon>
        <taxon>Ecdysozoa</taxon>
        <taxon>Arthropoda</taxon>
        <taxon>Hexapoda</taxon>
        <taxon>Insecta</taxon>
        <taxon>Pterygota</taxon>
        <taxon>Neoptera</taxon>
        <taxon>Endopterygota</taxon>
        <taxon>Hymenoptera</taxon>
        <taxon>Apocrita</taxon>
        <taxon>Proctotrupomorpha</taxon>
        <taxon>Chalcidoidea</taxon>
        <taxon>Aphelinidae</taxon>
        <taxon>Aphelininae</taxon>
        <taxon>Eretmocerus</taxon>
    </lineage>
</organism>
<reference evidence="1" key="1">
    <citation type="submission" date="2023-04" db="EMBL/GenBank/DDBJ databases">
        <title>A chromosome-level genome assembly of the parasitoid wasp Eretmocerus hayati.</title>
        <authorList>
            <person name="Zhong Y."/>
            <person name="Liu S."/>
            <person name="Liu Y."/>
        </authorList>
    </citation>
    <scope>NUCLEOTIDE SEQUENCE</scope>
    <source>
        <strain evidence="1">ZJU_SS_LIU_2023</strain>
    </source>
</reference>
<sequence>MQLLKRWKDKLEDLNMICTLSRGAVQVPESWEFVKCEVLEYFNLSKVLLKELGTIKKKVKGNESKLQVFQKDVNTIATVTMDQRRLGRNEDILTYNEFKEKYPSMTLLFKTLQDFEQFKTNMTIIDVKDGGKIKKKHLITMVLSHKDVNDACTDVLRDFFKGCVLSQFTASKMSSTDKSKKIFKKTTFFGVFVDAFLHILNTTRKKTPKKGKKKVEEDKEDVGLDEKTLLVYVGITINKSHDWDGGRLLRQSNGAAKKRKITVDDEEDI</sequence>
<accession>A0ACC2N5X2</accession>
<proteinExistence type="predicted"/>
<comment type="caution">
    <text evidence="1">The sequence shown here is derived from an EMBL/GenBank/DDBJ whole genome shotgun (WGS) entry which is preliminary data.</text>
</comment>
<name>A0ACC2N5X2_9HYME</name>
<dbReference type="EMBL" id="CM056744">
    <property type="protein sequence ID" value="KAJ8666358.1"/>
    <property type="molecule type" value="Genomic_DNA"/>
</dbReference>
<gene>
    <name evidence="1" type="ORF">QAD02_008020</name>
</gene>